<dbReference type="InterPro" id="IPR009825">
    <property type="entry name" value="ECF_substrate-spec-like"/>
</dbReference>
<keyword evidence="1" id="KW-0812">Transmembrane</keyword>
<dbReference type="KEGG" id="cfer:D4Z93_07280"/>
<organism evidence="2 3">
    <name type="scientific">Clostridium fermenticellae</name>
    <dbReference type="NCBI Taxonomy" id="2068654"/>
    <lineage>
        <taxon>Bacteria</taxon>
        <taxon>Bacillati</taxon>
        <taxon>Bacillota</taxon>
        <taxon>Clostridia</taxon>
        <taxon>Eubacteriales</taxon>
        <taxon>Clostridiaceae</taxon>
        <taxon>Clostridium</taxon>
    </lineage>
</organism>
<dbReference type="AlphaFoldDB" id="A0A386H3V9"/>
<keyword evidence="1" id="KW-1133">Transmembrane helix</keyword>
<dbReference type="InterPro" id="IPR030949">
    <property type="entry name" value="ECF_S_folate_fam"/>
</dbReference>
<evidence type="ECO:0000256" key="1">
    <source>
        <dbReference type="SAM" id="Phobius"/>
    </source>
</evidence>
<dbReference type="OrthoDB" id="4624at2"/>
<feature type="transmembrane region" description="Helical" evidence="1">
    <location>
        <begin position="112"/>
        <end position="131"/>
    </location>
</feature>
<dbReference type="RefSeq" id="WP_119971908.1">
    <property type="nucleotide sequence ID" value="NZ_CP032416.1"/>
</dbReference>
<keyword evidence="3" id="KW-1185">Reference proteome</keyword>
<reference evidence="2 3" key="1">
    <citation type="journal article" date="2019" name="Int. J. Syst. Evol. Microbiol.">
        <title>Clostridium fermenticellae sp. nov., isolated from the mud in a fermentation cellar for the production of the Chinese liquor, baijiu.</title>
        <authorList>
            <person name="Xu P.X."/>
            <person name="Chai L.J."/>
            <person name="Qiu T."/>
            <person name="Zhang X.J."/>
            <person name="Lu Z.M."/>
            <person name="Xiao C."/>
            <person name="Wang S.T."/>
            <person name="Shen C.H."/>
            <person name="Shi J.S."/>
            <person name="Xu Z.H."/>
        </authorList>
    </citation>
    <scope>NUCLEOTIDE SEQUENCE [LARGE SCALE GENOMIC DNA]</scope>
    <source>
        <strain evidence="2 3">JN500901</strain>
    </source>
</reference>
<dbReference type="EMBL" id="CP032416">
    <property type="protein sequence ID" value="AYD40334.1"/>
    <property type="molecule type" value="Genomic_DNA"/>
</dbReference>
<dbReference type="Pfam" id="PF07155">
    <property type="entry name" value="ECF-ribofla_trS"/>
    <property type="match status" value="1"/>
</dbReference>
<feature type="transmembrane region" description="Helical" evidence="1">
    <location>
        <begin position="151"/>
        <end position="175"/>
    </location>
</feature>
<feature type="transmembrane region" description="Helical" evidence="1">
    <location>
        <begin position="12"/>
        <end position="32"/>
    </location>
</feature>
<dbReference type="Gene3D" id="1.10.1760.20">
    <property type="match status" value="1"/>
</dbReference>
<feature type="transmembrane region" description="Helical" evidence="1">
    <location>
        <begin position="79"/>
        <end position="100"/>
    </location>
</feature>
<sequence>MKNKLNTKSLVMTALFIAISLCVRTISINIIAAGTLTMRISFAAIFYVLPGFLFGPIYGAIAGGIVDVLGYIITPMGPYIPLMTITNIIAGAVPALIFKNIKDINLKSIKKYYTVFFVLILLVGMINFLSIKLMPFSILSKQLFKFGNKAQYFGIGFIMISFIGLFILMMTVIIGRRLGKTCNFINRRYFKFAISIGVSGLIVSTLNTFILLIFTPSLMANGFLVLWIPRIVQTIFLTFINSYIISILVYYYETFEKRLIEDI</sequence>
<feature type="transmembrane region" description="Helical" evidence="1">
    <location>
        <begin position="196"/>
        <end position="219"/>
    </location>
</feature>
<evidence type="ECO:0000313" key="2">
    <source>
        <dbReference type="EMBL" id="AYD40334.1"/>
    </source>
</evidence>
<feature type="transmembrane region" description="Helical" evidence="1">
    <location>
        <begin position="231"/>
        <end position="252"/>
    </location>
</feature>
<name>A0A386H3V9_9CLOT</name>
<gene>
    <name evidence="2" type="ORF">D4Z93_07280</name>
</gene>
<feature type="transmembrane region" description="Helical" evidence="1">
    <location>
        <begin position="44"/>
        <end position="73"/>
    </location>
</feature>
<dbReference type="Proteomes" id="UP000266301">
    <property type="component" value="Chromosome"/>
</dbReference>
<dbReference type="GO" id="GO:0016020">
    <property type="term" value="C:membrane"/>
    <property type="evidence" value="ECO:0007669"/>
    <property type="project" value="InterPro"/>
</dbReference>
<keyword evidence="1" id="KW-0472">Membrane</keyword>
<evidence type="ECO:0000313" key="3">
    <source>
        <dbReference type="Proteomes" id="UP000266301"/>
    </source>
</evidence>
<dbReference type="NCBIfam" id="TIGR04518">
    <property type="entry name" value="ECF_S_folT_fam"/>
    <property type="match status" value="1"/>
</dbReference>
<accession>A0A386H3V9</accession>
<protein>
    <submittedName>
        <fullName evidence="2">Folate family ECF transporter S component</fullName>
    </submittedName>
</protein>
<proteinExistence type="predicted"/>